<protein>
    <submittedName>
        <fullName evidence="4">Fasciculation and elongation protein zeta-1</fullName>
    </submittedName>
</protein>
<evidence type="ECO:0000313" key="4">
    <source>
        <dbReference type="EMBL" id="MPC85413.1"/>
    </source>
</evidence>
<keyword evidence="5" id="KW-1185">Reference proteome</keyword>
<evidence type="ECO:0000256" key="1">
    <source>
        <dbReference type="ARBA" id="ARBA00006788"/>
    </source>
</evidence>
<accession>A0A5B7ISS0</accession>
<dbReference type="PANTHER" id="PTHR12394:SF12">
    <property type="entry name" value="LD08195P"/>
    <property type="match status" value="1"/>
</dbReference>
<dbReference type="AlphaFoldDB" id="A0A5B7ISS0"/>
<dbReference type="Pfam" id="PF07763">
    <property type="entry name" value="FEZ"/>
    <property type="match status" value="1"/>
</dbReference>
<dbReference type="GO" id="GO:0030424">
    <property type="term" value="C:axon"/>
    <property type="evidence" value="ECO:0007669"/>
    <property type="project" value="TreeGrafter"/>
</dbReference>
<reference evidence="4 5" key="1">
    <citation type="submission" date="2019-05" db="EMBL/GenBank/DDBJ databases">
        <title>Another draft genome of Portunus trituberculatus and its Hox gene families provides insights of decapod evolution.</title>
        <authorList>
            <person name="Jeong J.-H."/>
            <person name="Song I."/>
            <person name="Kim S."/>
            <person name="Choi T."/>
            <person name="Kim D."/>
            <person name="Ryu S."/>
            <person name="Kim W."/>
        </authorList>
    </citation>
    <scope>NUCLEOTIDE SEQUENCE [LARGE SCALE GENOMIC DNA]</scope>
    <source>
        <tissue evidence="4">Muscle</tissue>
    </source>
</reference>
<dbReference type="EMBL" id="VSRR010068392">
    <property type="protein sequence ID" value="MPC85413.1"/>
    <property type="molecule type" value="Genomic_DNA"/>
</dbReference>
<proteinExistence type="inferred from homology"/>
<dbReference type="OrthoDB" id="7959977at2759"/>
<comment type="similarity">
    <text evidence="1">Belongs to the zygin family.</text>
</comment>
<dbReference type="GO" id="GO:0005737">
    <property type="term" value="C:cytoplasm"/>
    <property type="evidence" value="ECO:0007669"/>
    <property type="project" value="TreeGrafter"/>
</dbReference>
<dbReference type="PANTHER" id="PTHR12394">
    <property type="entry name" value="ZYGIN"/>
    <property type="match status" value="1"/>
</dbReference>
<dbReference type="InterPro" id="IPR011680">
    <property type="entry name" value="FEZ"/>
</dbReference>
<evidence type="ECO:0000313" key="5">
    <source>
        <dbReference type="Proteomes" id="UP000324222"/>
    </source>
</evidence>
<sequence>MSVPELNEALMELELVIRQYSETLITQLALRDELEYEKELKNSFISLLLQVGLCGGGGGGR</sequence>
<keyword evidence="3" id="KW-0175">Coiled coil</keyword>
<keyword evidence="2" id="KW-0597">Phosphoprotein</keyword>
<name>A0A5B7ISS0_PORTR</name>
<organism evidence="4 5">
    <name type="scientific">Portunus trituberculatus</name>
    <name type="common">Swimming crab</name>
    <name type="synonym">Neptunus trituberculatus</name>
    <dbReference type="NCBI Taxonomy" id="210409"/>
    <lineage>
        <taxon>Eukaryota</taxon>
        <taxon>Metazoa</taxon>
        <taxon>Ecdysozoa</taxon>
        <taxon>Arthropoda</taxon>
        <taxon>Crustacea</taxon>
        <taxon>Multicrustacea</taxon>
        <taxon>Malacostraca</taxon>
        <taxon>Eumalacostraca</taxon>
        <taxon>Eucarida</taxon>
        <taxon>Decapoda</taxon>
        <taxon>Pleocyemata</taxon>
        <taxon>Brachyura</taxon>
        <taxon>Eubrachyura</taxon>
        <taxon>Portunoidea</taxon>
        <taxon>Portunidae</taxon>
        <taxon>Portuninae</taxon>
        <taxon>Portunus</taxon>
    </lineage>
</organism>
<gene>
    <name evidence="4" type="primary">Fez1</name>
    <name evidence="4" type="ORF">E2C01_080185</name>
</gene>
<dbReference type="Proteomes" id="UP000324222">
    <property type="component" value="Unassembled WGS sequence"/>
</dbReference>
<evidence type="ECO:0000256" key="3">
    <source>
        <dbReference type="ARBA" id="ARBA00023054"/>
    </source>
</evidence>
<evidence type="ECO:0000256" key="2">
    <source>
        <dbReference type="ARBA" id="ARBA00022553"/>
    </source>
</evidence>
<comment type="caution">
    <text evidence="4">The sequence shown here is derived from an EMBL/GenBank/DDBJ whole genome shotgun (WGS) entry which is preliminary data.</text>
</comment>